<reference evidence="3 4" key="1">
    <citation type="journal article" date="2021" name="Genome Biol.">
        <title>AFLAP: assembly-free linkage analysis pipeline using k-mers from genome sequencing data.</title>
        <authorList>
            <person name="Fletcher K."/>
            <person name="Zhang L."/>
            <person name="Gil J."/>
            <person name="Han R."/>
            <person name="Cavanaugh K."/>
            <person name="Michelmore R."/>
        </authorList>
    </citation>
    <scope>NUCLEOTIDE SEQUENCE [LARGE SCALE GENOMIC DNA]</scope>
    <source>
        <strain evidence="3 4">SF5</strain>
    </source>
</reference>
<accession>A0A976IFN2</accession>
<comment type="caution">
    <text evidence="3">The sequence shown here is derived from an EMBL/GenBank/DDBJ whole genome shotgun (WGS) entry which is preliminary data.</text>
</comment>
<keyword evidence="2" id="KW-0732">Signal</keyword>
<dbReference type="AlphaFoldDB" id="A0A976IFN2"/>
<dbReference type="KEGG" id="blac:94347792"/>
<evidence type="ECO:0000313" key="3">
    <source>
        <dbReference type="EMBL" id="TDH69944.1"/>
    </source>
</evidence>
<organism evidence="3 4">
    <name type="scientific">Bremia lactucae</name>
    <name type="common">Lettuce downy mildew</name>
    <dbReference type="NCBI Taxonomy" id="4779"/>
    <lineage>
        <taxon>Eukaryota</taxon>
        <taxon>Sar</taxon>
        <taxon>Stramenopiles</taxon>
        <taxon>Oomycota</taxon>
        <taxon>Peronosporomycetes</taxon>
        <taxon>Peronosporales</taxon>
        <taxon>Peronosporaceae</taxon>
        <taxon>Bremia</taxon>
    </lineage>
</organism>
<feature type="chain" id="PRO_5037961607" description="Mucin-like protein" evidence="2">
    <location>
        <begin position="20"/>
        <end position="311"/>
    </location>
</feature>
<evidence type="ECO:0000256" key="2">
    <source>
        <dbReference type="SAM" id="SignalP"/>
    </source>
</evidence>
<dbReference type="RefSeq" id="XP_067819443.1">
    <property type="nucleotide sequence ID" value="XM_067962121.1"/>
</dbReference>
<evidence type="ECO:0000256" key="1">
    <source>
        <dbReference type="SAM" id="Phobius"/>
    </source>
</evidence>
<keyword evidence="1" id="KW-0812">Transmembrane</keyword>
<dbReference type="GeneID" id="94347792"/>
<keyword evidence="4" id="KW-1185">Reference proteome</keyword>
<dbReference type="Proteomes" id="UP000294530">
    <property type="component" value="Unassembled WGS sequence"/>
</dbReference>
<dbReference type="OrthoDB" id="167158at2759"/>
<gene>
    <name evidence="3" type="ORF">CCR75_004031</name>
</gene>
<evidence type="ECO:0008006" key="5">
    <source>
        <dbReference type="Google" id="ProtNLM"/>
    </source>
</evidence>
<feature type="transmembrane region" description="Helical" evidence="1">
    <location>
        <begin position="270"/>
        <end position="289"/>
    </location>
</feature>
<feature type="signal peptide" evidence="2">
    <location>
        <begin position="1"/>
        <end position="19"/>
    </location>
</feature>
<dbReference type="EMBL" id="SHOA02000008">
    <property type="protein sequence ID" value="TDH69944.1"/>
    <property type="molecule type" value="Genomic_DNA"/>
</dbReference>
<name>A0A976IFN2_BRELC</name>
<protein>
    <recommendedName>
        <fullName evidence="5">Mucin-like protein</fullName>
    </recommendedName>
</protein>
<keyword evidence="1" id="KW-0472">Membrane</keyword>
<sequence length="311" mass="31485">MKTPTIAMMAAMLLVGASADVMTNTSLTSESTAATNASTTPGCFEVSVENDATYCIQGPICSGPALRPAGSLCPVRGDVATADCFGNLPSYSAQGICALPMDALCHIGKTGAWSCVIPTSGNFSNENTSAADGMMNATMTSNTTATITNTTVSTDTTKILGCTEVSVENDATYCIQGPVCSGTAANPAGSLCPVRGDEASSNCFSYLLSYSGQGICALPVDTTCQVAKSGAWGCAIPSSINATDRKGSVVFNAVTLATESGAGGAESANAVFIIAAVSACVAAVAGFALHKYQRARAERDFTETFVDVVTP</sequence>
<proteinExistence type="predicted"/>
<evidence type="ECO:0000313" key="4">
    <source>
        <dbReference type="Proteomes" id="UP000294530"/>
    </source>
</evidence>
<keyword evidence="1" id="KW-1133">Transmembrane helix</keyword>